<accession>A0ABR1FX33</accession>
<organism evidence="1 2">
    <name type="scientific">Aureococcus anophagefferens</name>
    <name type="common">Harmful bloom alga</name>
    <dbReference type="NCBI Taxonomy" id="44056"/>
    <lineage>
        <taxon>Eukaryota</taxon>
        <taxon>Sar</taxon>
        <taxon>Stramenopiles</taxon>
        <taxon>Ochrophyta</taxon>
        <taxon>Pelagophyceae</taxon>
        <taxon>Pelagomonadales</taxon>
        <taxon>Pelagomonadaceae</taxon>
        <taxon>Aureococcus</taxon>
    </lineage>
</organism>
<proteinExistence type="predicted"/>
<dbReference type="EMBL" id="JBBJCI010000211">
    <property type="protein sequence ID" value="KAK7240527.1"/>
    <property type="molecule type" value="Genomic_DNA"/>
</dbReference>
<name>A0ABR1FX33_AURAN</name>
<reference evidence="1 2" key="1">
    <citation type="submission" date="2024-03" db="EMBL/GenBank/DDBJ databases">
        <title>Aureococcus anophagefferens CCMP1851 and Kratosvirus quantuckense: Draft genome of a second virus-susceptible host strain in the model system.</title>
        <authorList>
            <person name="Chase E."/>
            <person name="Truchon A.R."/>
            <person name="Schepens W."/>
            <person name="Wilhelm S.W."/>
        </authorList>
    </citation>
    <scope>NUCLEOTIDE SEQUENCE [LARGE SCALE GENOMIC DNA]</scope>
    <source>
        <strain evidence="1 2">CCMP1851</strain>
    </source>
</reference>
<protein>
    <submittedName>
        <fullName evidence="1">Uncharacterized protein</fullName>
    </submittedName>
</protein>
<comment type="caution">
    <text evidence="1">The sequence shown here is derived from an EMBL/GenBank/DDBJ whole genome shotgun (WGS) entry which is preliminary data.</text>
</comment>
<sequence>MFRGPWGSPKQPQRCGLAIEAVKLLARQHRCVSQVICAHSAEAAALGVGVGEASGGAAARRAAVTLWRCAREGLSFEAQRACRFLHAHGVPVSYVLLAATEAGARAVVGASLRASADMAPLEALRANAAFVWREATRRPDLWSPPEATARRVDATCLALARKAAAH</sequence>
<evidence type="ECO:0000313" key="2">
    <source>
        <dbReference type="Proteomes" id="UP001363151"/>
    </source>
</evidence>
<gene>
    <name evidence="1" type="ORF">SO694_001110101</name>
</gene>
<evidence type="ECO:0000313" key="1">
    <source>
        <dbReference type="EMBL" id="KAK7240527.1"/>
    </source>
</evidence>
<keyword evidence="2" id="KW-1185">Reference proteome</keyword>
<dbReference type="Proteomes" id="UP001363151">
    <property type="component" value="Unassembled WGS sequence"/>
</dbReference>